<keyword evidence="4" id="KW-1133">Transmembrane helix</keyword>
<protein>
    <submittedName>
        <fullName evidence="7">(salmon louse) hypothetical protein</fullName>
    </submittedName>
</protein>
<evidence type="ECO:0000256" key="3">
    <source>
        <dbReference type="ARBA" id="ARBA00022692"/>
    </source>
</evidence>
<dbReference type="Pfam" id="PF00001">
    <property type="entry name" value="7tm_1"/>
    <property type="match status" value="1"/>
</dbReference>
<keyword evidence="5" id="KW-0472">Membrane</keyword>
<dbReference type="GO" id="GO:0004930">
    <property type="term" value="F:G protein-coupled receptor activity"/>
    <property type="evidence" value="ECO:0007669"/>
    <property type="project" value="InterPro"/>
</dbReference>
<dbReference type="PROSITE" id="PS00237">
    <property type="entry name" value="G_PROTEIN_RECEP_F1_1"/>
    <property type="match status" value="1"/>
</dbReference>
<dbReference type="InterPro" id="IPR052954">
    <property type="entry name" value="GPCR-Ligand_Int"/>
</dbReference>
<dbReference type="PROSITE" id="PS50262">
    <property type="entry name" value="G_PROTEIN_RECEP_F1_2"/>
    <property type="match status" value="1"/>
</dbReference>
<dbReference type="PANTHER" id="PTHR46641:SF2">
    <property type="entry name" value="FMRFAMIDE RECEPTOR"/>
    <property type="match status" value="1"/>
</dbReference>
<dbReference type="PANTHER" id="PTHR46641">
    <property type="entry name" value="FMRFAMIDE RECEPTOR-RELATED"/>
    <property type="match status" value="1"/>
</dbReference>
<proteinExistence type="inferred from homology"/>
<dbReference type="AlphaFoldDB" id="A0A7R8GZ29"/>
<reference evidence="7" key="1">
    <citation type="submission" date="2021-02" db="EMBL/GenBank/DDBJ databases">
        <authorList>
            <person name="Bekaert M."/>
        </authorList>
    </citation>
    <scope>NUCLEOTIDE SEQUENCE</scope>
    <source>
        <strain evidence="7">IoA-00</strain>
    </source>
</reference>
<accession>A0A7R8GZ29</accession>
<organism evidence="7 8">
    <name type="scientific">Lepeophtheirus salmonis</name>
    <name type="common">Salmon louse</name>
    <name type="synonym">Caligus salmonis</name>
    <dbReference type="NCBI Taxonomy" id="72036"/>
    <lineage>
        <taxon>Eukaryota</taxon>
        <taxon>Metazoa</taxon>
        <taxon>Ecdysozoa</taxon>
        <taxon>Arthropoda</taxon>
        <taxon>Crustacea</taxon>
        <taxon>Multicrustacea</taxon>
        <taxon>Hexanauplia</taxon>
        <taxon>Copepoda</taxon>
        <taxon>Siphonostomatoida</taxon>
        <taxon>Caligidae</taxon>
        <taxon>Lepeophtheirus</taxon>
    </lineage>
</organism>
<comment type="subcellular location">
    <subcellularLocation>
        <location evidence="1">Membrane</location>
    </subcellularLocation>
</comment>
<dbReference type="OrthoDB" id="10011262at2759"/>
<evidence type="ECO:0000256" key="4">
    <source>
        <dbReference type="ARBA" id="ARBA00022989"/>
    </source>
</evidence>
<dbReference type="GO" id="GO:0016020">
    <property type="term" value="C:membrane"/>
    <property type="evidence" value="ECO:0007669"/>
    <property type="project" value="UniProtKB-SubCell"/>
</dbReference>
<evidence type="ECO:0000259" key="6">
    <source>
        <dbReference type="PROSITE" id="PS50262"/>
    </source>
</evidence>
<keyword evidence="8" id="KW-1185">Reference proteome</keyword>
<name>A0A7R8GZ29_LEPSM</name>
<evidence type="ECO:0000313" key="7">
    <source>
        <dbReference type="EMBL" id="CAF2757117.1"/>
    </source>
</evidence>
<dbReference type="InterPro" id="IPR000276">
    <property type="entry name" value="GPCR_Rhodpsn"/>
</dbReference>
<evidence type="ECO:0000256" key="2">
    <source>
        <dbReference type="ARBA" id="ARBA00010663"/>
    </source>
</evidence>
<comment type="similarity">
    <text evidence="2">Belongs to the G-protein coupled receptor 1 family.</text>
</comment>
<dbReference type="Gene3D" id="1.20.1070.10">
    <property type="entry name" value="Rhodopsin 7-helix transmembrane proteins"/>
    <property type="match status" value="1"/>
</dbReference>
<sequence>MSPENLNWITSVPIGMSIGLIGLFLNILSIATWSNICRNPPTRKTGITALSFIILGVVDTVTLCFFIASDSVKAAFPWLIQTYAYAWFYSYIGFPLNFFCIVSSIWIIVHITYDRFTLITQHTERKHGQIIRRSLLLLAIIFIFNLPHFFNYHPVMSITNGTHGENKGREYYTYRATEYGQSRACFQYEFWFHCMGAVIIPILLVTVLNALLLREILITSHFVLKKMSVSSISSSIYEFDGSTVNIVQMNPSAEMKRIQNDQSITKTLLGLTFTFIILLTFQCVCQCLWMLHFNGDADARVWETVNSFYAFARLSVVVHCVINCLLYCFTGTLFRRELFKLFGLRKPLPSIPLPC</sequence>
<evidence type="ECO:0000313" key="8">
    <source>
        <dbReference type="Proteomes" id="UP000675881"/>
    </source>
</evidence>
<evidence type="ECO:0000256" key="1">
    <source>
        <dbReference type="ARBA" id="ARBA00004370"/>
    </source>
</evidence>
<dbReference type="Proteomes" id="UP000675881">
    <property type="component" value="Chromosome 1"/>
</dbReference>
<evidence type="ECO:0000256" key="5">
    <source>
        <dbReference type="ARBA" id="ARBA00023136"/>
    </source>
</evidence>
<keyword evidence="3" id="KW-0812">Transmembrane</keyword>
<gene>
    <name evidence="7" type="ORF">LSAA_1784</name>
</gene>
<feature type="domain" description="G-protein coupled receptors family 1 profile" evidence="6">
    <location>
        <begin position="22"/>
        <end position="327"/>
    </location>
</feature>
<dbReference type="SUPFAM" id="SSF81321">
    <property type="entry name" value="Family A G protein-coupled receptor-like"/>
    <property type="match status" value="1"/>
</dbReference>
<dbReference type="EMBL" id="HG994580">
    <property type="protein sequence ID" value="CAF2757117.1"/>
    <property type="molecule type" value="Genomic_DNA"/>
</dbReference>
<dbReference type="InterPro" id="IPR017452">
    <property type="entry name" value="GPCR_Rhodpsn_7TM"/>
</dbReference>